<dbReference type="UniPathway" id="UPA00378"/>
<dbReference type="PATRIC" id="fig|1227487.5.peg.3893"/>
<feature type="transmembrane region" description="Helical" evidence="18">
    <location>
        <begin position="144"/>
        <end position="164"/>
    </location>
</feature>
<feature type="transmembrane region" description="Helical" evidence="18">
    <location>
        <begin position="472"/>
        <end position="495"/>
    </location>
</feature>
<evidence type="ECO:0000256" key="18">
    <source>
        <dbReference type="SAM" id="Phobius"/>
    </source>
</evidence>
<dbReference type="InterPro" id="IPR048307">
    <property type="entry name" value="STT3_N"/>
</dbReference>
<evidence type="ECO:0000256" key="2">
    <source>
        <dbReference type="ARBA" id="ARBA00001946"/>
    </source>
</evidence>
<evidence type="ECO:0000313" key="22">
    <source>
        <dbReference type="EMBL" id="ELZ26383.1"/>
    </source>
</evidence>
<dbReference type="InterPro" id="IPR026410">
    <property type="entry name" value="OlisacTrfase_arch"/>
</dbReference>
<feature type="transmembrane region" description="Helical" evidence="18">
    <location>
        <begin position="265"/>
        <end position="285"/>
    </location>
</feature>
<dbReference type="InterPro" id="IPR003674">
    <property type="entry name" value="Oligo_trans_STT3"/>
</dbReference>
<dbReference type="GO" id="GO:0005886">
    <property type="term" value="C:plasma membrane"/>
    <property type="evidence" value="ECO:0007669"/>
    <property type="project" value="UniProtKB-SubCell"/>
</dbReference>
<evidence type="ECO:0000256" key="8">
    <source>
        <dbReference type="ARBA" id="ARBA00022679"/>
    </source>
</evidence>
<organism evidence="22 23">
    <name type="scientific">Halogeometricum pallidum JCM 14848</name>
    <dbReference type="NCBI Taxonomy" id="1227487"/>
    <lineage>
        <taxon>Archaea</taxon>
        <taxon>Methanobacteriati</taxon>
        <taxon>Methanobacteriota</taxon>
        <taxon>Stenosarchaea group</taxon>
        <taxon>Halobacteria</taxon>
        <taxon>Halobacteriales</taxon>
        <taxon>Haloferacaceae</taxon>
        <taxon>Halogeometricum</taxon>
    </lineage>
</organism>
<evidence type="ECO:0000256" key="10">
    <source>
        <dbReference type="ARBA" id="ARBA00022723"/>
    </source>
</evidence>
<feature type="domain" description="Archaeal glycosylation protein B peripheral" evidence="20">
    <location>
        <begin position="862"/>
        <end position="966"/>
    </location>
</feature>
<keyword evidence="23" id="KW-1185">Reference proteome</keyword>
<accession>M0CUR8</accession>
<comment type="cofactor">
    <cofactor evidence="2">
        <name>Mg(2+)</name>
        <dbReference type="ChEBI" id="CHEBI:18420"/>
    </cofactor>
</comment>
<name>M0CUR8_HALPD</name>
<comment type="caution">
    <text evidence="22">The sequence shown here is derived from an EMBL/GenBank/DDBJ whole genome shotgun (WGS) entry which is preliminary data.</text>
</comment>
<keyword evidence="11" id="KW-0460">Magnesium</keyword>
<evidence type="ECO:0000256" key="7">
    <source>
        <dbReference type="ARBA" id="ARBA00022676"/>
    </source>
</evidence>
<keyword evidence="12 18" id="KW-1133">Transmembrane helix</keyword>
<reference evidence="22 23" key="1">
    <citation type="journal article" date="2014" name="PLoS Genet.">
        <title>Phylogenetically driven sequencing of extremely halophilic archaea reveals strategies for static and dynamic osmo-response.</title>
        <authorList>
            <person name="Becker E.A."/>
            <person name="Seitzer P.M."/>
            <person name="Tritt A."/>
            <person name="Larsen D."/>
            <person name="Krusor M."/>
            <person name="Yao A.I."/>
            <person name="Wu D."/>
            <person name="Madern D."/>
            <person name="Eisen J.A."/>
            <person name="Darling A.E."/>
            <person name="Facciotti M.T."/>
        </authorList>
    </citation>
    <scope>NUCLEOTIDE SEQUENCE [LARGE SCALE GENOMIC DNA]</scope>
    <source>
        <strain evidence="22 23">JCM 14848</strain>
    </source>
</reference>
<feature type="transmembrane region" description="Helical" evidence="18">
    <location>
        <begin position="115"/>
        <end position="132"/>
    </location>
</feature>
<feature type="transmembrane region" description="Helical" evidence="18">
    <location>
        <begin position="392"/>
        <end position="412"/>
    </location>
</feature>
<gene>
    <name evidence="22" type="ORF">C474_19584</name>
</gene>
<evidence type="ECO:0000256" key="5">
    <source>
        <dbReference type="ARBA" id="ARBA00010810"/>
    </source>
</evidence>
<feature type="transmembrane region" description="Helical" evidence="18">
    <location>
        <begin position="359"/>
        <end position="380"/>
    </location>
</feature>
<sequence>MLWIRLRSYDRFIVDGEVFFSGNDAWYHLRQVNYTVRNWPFTMPFDPWTGFPYGTLAGQFGTLYDQLIATAALILGLGDPSQMLVGKTLLVAPAVFGALTVIPTYLIGRRLGGRIGGLFGAVVLMLLPGTFLRRGLVGFADHNVAEPLFMAFAVFAIMIALTVAAREKPVWELVAQRDGQALRRPTLWAALAGFATGVYMWVWPPGILLVGIVGVYFVLQMVHDHVRGDSPEPVAYVAAVSMLVTSAMMFALIEEPGFGVTGFTLLQPLLSLGVGAGAVVLAALARVWESKDIDESLYPAAVGGLILVAVGLFAVILPDVFGSITHNLLRTVGFSAGASTRTIGEAQPFLSGSVTGANAIILEYGFTFFTGVAAVVWLTAKPLIRDGGSRKIGYAIGALAAIGVILLVPAITGLVGDAIGVDPALVGLVIVSALIVGAVLQARYEPERLFVLVWLAFITAAAFTQVRFNYYLAVAVAVANAYLIGELVGSSYLGLQSVKRVNDVSGYQVIAVVAAILLILTPALVVPISVSTASGSSATTSTAWQVGASTSPGEVLIWEESLEWMNQSTPAEGDFGGAGNADQLDQYGTYEYTEDFKYPEGAYGVMSWWDYGHWITVEGERIPNANPFQQGATEAANFLLAPNESQAQDVLASQSTEGEQTRYVMVDWKMVSPGSKFSAPTVFYDAEKNVSQDDFFTTRVYRFNSDGSYAGQNFLVRDQRYYDSLMTRLYYYHGSSQSAAPVVVDWEPQTLQNNQTIDRNPRGNASVIRQFNNMSAARQFVERDGTAQVGGIGGYPEEDVPALQHYRLVQASQTSALSSNSYIQLAVGDARAAGFTVRQISDLQAVLPSDNSWVKTFERVPGATVQGSGAPANSTVTASVRMRMPGSNSTFTYTQKAQTNNNGEFTMTLPYSTTGYDEYGPERGYTNVSVRAAGPYTVSTGASVNESGYIVRQSANLSVPEGQVNGAENDTLTVELERNAQQLQTQTSNNSSGASSNASASGTSGTSAESGGTSSDAAGTSTPSGSVDASPLVTPDLTFAAEPSA</sequence>
<dbReference type="InterPro" id="IPR054479">
    <property type="entry name" value="AglB-like_core"/>
</dbReference>
<dbReference type="PANTHER" id="PTHR13872:SF1">
    <property type="entry name" value="DOLICHYL-DIPHOSPHOOLIGOSACCHARIDE--PROTEIN GLYCOSYLTRANSFERASE SUBUNIT STT3B"/>
    <property type="match status" value="1"/>
</dbReference>
<feature type="region of interest" description="Disordered" evidence="17">
    <location>
        <begin position="982"/>
        <end position="1045"/>
    </location>
</feature>
<evidence type="ECO:0000259" key="21">
    <source>
        <dbReference type="Pfam" id="PF22627"/>
    </source>
</evidence>
<evidence type="ECO:0000259" key="20">
    <source>
        <dbReference type="Pfam" id="PF18079"/>
    </source>
</evidence>
<evidence type="ECO:0000256" key="14">
    <source>
        <dbReference type="ARBA" id="ARBA00023211"/>
    </source>
</evidence>
<feature type="transmembrane region" description="Helical" evidence="18">
    <location>
        <begin position="234"/>
        <end position="253"/>
    </location>
</feature>
<dbReference type="GO" id="GO:0004576">
    <property type="term" value="F:oligosaccharyl transferase activity"/>
    <property type="evidence" value="ECO:0007669"/>
    <property type="project" value="InterPro"/>
</dbReference>
<proteinExistence type="inferred from homology"/>
<dbReference type="Pfam" id="PF22627">
    <property type="entry name" value="AglB_core-like"/>
    <property type="match status" value="1"/>
</dbReference>
<evidence type="ECO:0000259" key="19">
    <source>
        <dbReference type="Pfam" id="PF02516"/>
    </source>
</evidence>
<dbReference type="EMBL" id="AOIV01000044">
    <property type="protein sequence ID" value="ELZ26383.1"/>
    <property type="molecule type" value="Genomic_DNA"/>
</dbReference>
<feature type="transmembrane region" description="Helical" evidence="18">
    <location>
        <begin position="207"/>
        <end position="222"/>
    </location>
</feature>
<dbReference type="NCBIfam" id="TIGR04154">
    <property type="entry name" value="archaeo_STT3"/>
    <property type="match status" value="1"/>
</dbReference>
<feature type="transmembrane region" description="Helical" evidence="18">
    <location>
        <begin position="297"/>
        <end position="317"/>
    </location>
</feature>
<evidence type="ECO:0000256" key="13">
    <source>
        <dbReference type="ARBA" id="ARBA00023136"/>
    </source>
</evidence>
<feature type="transmembrane region" description="Helical" evidence="18">
    <location>
        <begin position="507"/>
        <end position="530"/>
    </location>
</feature>
<feature type="transmembrane region" description="Helical" evidence="18">
    <location>
        <begin position="89"/>
        <end position="108"/>
    </location>
</feature>
<evidence type="ECO:0000256" key="16">
    <source>
        <dbReference type="ARBA" id="ARBA00034066"/>
    </source>
</evidence>
<evidence type="ECO:0000256" key="4">
    <source>
        <dbReference type="ARBA" id="ARBA00004922"/>
    </source>
</evidence>
<keyword evidence="7" id="KW-0328">Glycosyltransferase</keyword>
<evidence type="ECO:0000256" key="12">
    <source>
        <dbReference type="ARBA" id="ARBA00022989"/>
    </source>
</evidence>
<dbReference type="GO" id="GO:0046872">
    <property type="term" value="F:metal ion binding"/>
    <property type="evidence" value="ECO:0007669"/>
    <property type="project" value="UniProtKB-KW"/>
</dbReference>
<dbReference type="AlphaFoldDB" id="M0CUR8"/>
<dbReference type="InParanoid" id="M0CUR8"/>
<dbReference type="EC" id="2.4.99.21" evidence="6"/>
<evidence type="ECO:0000256" key="11">
    <source>
        <dbReference type="ARBA" id="ARBA00022842"/>
    </source>
</evidence>
<feature type="transmembrane region" description="Helical" evidence="18">
    <location>
        <begin position="449"/>
        <end position="466"/>
    </location>
</feature>
<comment type="catalytic activity">
    <reaction evidence="16">
        <text>an archaeal dolichyl phosphooligosaccharide + [protein]-L-asparagine = an archaeal dolichyl phosphate + a glycoprotein with the oligosaccharide chain attached by N-beta-D-glycosyl linkage to a protein L-asparagine.</text>
        <dbReference type="EC" id="2.4.99.21"/>
    </reaction>
</comment>
<keyword evidence="9 18" id="KW-0812">Transmembrane</keyword>
<feature type="domain" description="AglB-like core" evidence="21">
    <location>
        <begin position="558"/>
        <end position="670"/>
    </location>
</feature>
<dbReference type="Proteomes" id="UP000011513">
    <property type="component" value="Unassembled WGS sequence"/>
</dbReference>
<comment type="subcellular location">
    <subcellularLocation>
        <location evidence="3">Cell membrane</location>
        <topology evidence="3">Multi-pass membrane protein</topology>
    </subcellularLocation>
</comment>
<feature type="domain" description="Oligosaccharyl transferase STT3 N-terminal" evidence="19">
    <location>
        <begin position="14"/>
        <end position="524"/>
    </location>
</feature>
<evidence type="ECO:0000313" key="23">
    <source>
        <dbReference type="Proteomes" id="UP000011513"/>
    </source>
</evidence>
<protein>
    <recommendedName>
        <fullName evidence="6">dolichyl-phosphooligosaccharide-protein glycotransferase</fullName>
        <ecNumber evidence="6">2.4.99.21</ecNumber>
    </recommendedName>
    <alternativeName>
        <fullName evidence="15">Oligosaccharyl transferase</fullName>
    </alternativeName>
</protein>
<dbReference type="FunCoup" id="M0CUR8">
    <property type="interactions" value="96"/>
</dbReference>
<comment type="pathway">
    <text evidence="4">Protein modification; protein glycosylation.</text>
</comment>
<evidence type="ECO:0000256" key="1">
    <source>
        <dbReference type="ARBA" id="ARBA00001936"/>
    </source>
</evidence>
<dbReference type="Gene3D" id="2.60.40.3390">
    <property type="match status" value="1"/>
</dbReference>
<keyword evidence="10" id="KW-0479">Metal-binding</keyword>
<dbReference type="eggNOG" id="arCOG02043">
    <property type="taxonomic scope" value="Archaea"/>
</dbReference>
<dbReference type="Pfam" id="PF18079">
    <property type="entry name" value="AglB_L1"/>
    <property type="match status" value="1"/>
</dbReference>
<keyword evidence="13 18" id="KW-0472">Membrane</keyword>
<keyword evidence="14" id="KW-0464">Manganese</keyword>
<evidence type="ECO:0000256" key="17">
    <source>
        <dbReference type="SAM" id="MobiDB-lite"/>
    </source>
</evidence>
<feature type="transmembrane region" description="Helical" evidence="18">
    <location>
        <begin position="424"/>
        <end position="442"/>
    </location>
</feature>
<comment type="similarity">
    <text evidence="5">Belongs to the STT3 family.</text>
</comment>
<evidence type="ECO:0000256" key="9">
    <source>
        <dbReference type="ARBA" id="ARBA00022692"/>
    </source>
</evidence>
<dbReference type="PANTHER" id="PTHR13872">
    <property type="entry name" value="DOLICHYL-DIPHOSPHOOLIGOSACCHARIDE--PROTEIN GLYCOSYLTRANSFERASE SUBUNIT"/>
    <property type="match status" value="1"/>
</dbReference>
<evidence type="ECO:0000256" key="3">
    <source>
        <dbReference type="ARBA" id="ARBA00004651"/>
    </source>
</evidence>
<keyword evidence="8" id="KW-0808">Transferase</keyword>
<evidence type="ECO:0000256" key="15">
    <source>
        <dbReference type="ARBA" id="ARBA00030679"/>
    </source>
</evidence>
<dbReference type="Pfam" id="PF02516">
    <property type="entry name" value="STT3"/>
    <property type="match status" value="1"/>
</dbReference>
<comment type="cofactor">
    <cofactor evidence="1">
        <name>Mn(2+)</name>
        <dbReference type="ChEBI" id="CHEBI:29035"/>
    </cofactor>
</comment>
<dbReference type="InterPro" id="IPR041154">
    <property type="entry name" value="AglB_P1"/>
</dbReference>
<dbReference type="Gene3D" id="3.40.50.12610">
    <property type="match status" value="1"/>
</dbReference>
<feature type="compositionally biased region" description="Low complexity" evidence="17">
    <location>
        <begin position="982"/>
        <end position="1026"/>
    </location>
</feature>
<evidence type="ECO:0000256" key="6">
    <source>
        <dbReference type="ARBA" id="ARBA00012602"/>
    </source>
</evidence>